<keyword evidence="1" id="KW-0732">Signal</keyword>
<dbReference type="RefSeq" id="WP_200683459.1">
    <property type="nucleotide sequence ID" value="NZ_JAEPRQ010000001.1"/>
</dbReference>
<evidence type="ECO:0000313" key="3">
    <source>
        <dbReference type="Proteomes" id="UP000640485"/>
    </source>
</evidence>
<accession>A0A934SCD3</accession>
<evidence type="ECO:0000313" key="2">
    <source>
        <dbReference type="EMBL" id="MBK4214750.1"/>
    </source>
</evidence>
<dbReference type="Proteomes" id="UP000640485">
    <property type="component" value="Unassembled WGS sequence"/>
</dbReference>
<dbReference type="EMBL" id="JAEPRQ010000001">
    <property type="protein sequence ID" value="MBK4214750.1"/>
    <property type="molecule type" value="Genomic_DNA"/>
</dbReference>
<organism evidence="2 3">
    <name type="scientific">Paracoccus caeni</name>
    <dbReference type="NCBI Taxonomy" id="657651"/>
    <lineage>
        <taxon>Bacteria</taxon>
        <taxon>Pseudomonadati</taxon>
        <taxon>Pseudomonadota</taxon>
        <taxon>Alphaproteobacteria</taxon>
        <taxon>Rhodobacterales</taxon>
        <taxon>Paracoccaceae</taxon>
        <taxon>Paracoccus</taxon>
    </lineage>
</organism>
<name>A0A934SCD3_9RHOB</name>
<feature type="signal peptide" evidence="1">
    <location>
        <begin position="1"/>
        <end position="26"/>
    </location>
</feature>
<proteinExistence type="predicted"/>
<keyword evidence="3" id="KW-1185">Reference proteome</keyword>
<sequence>MRHFVLSVLSVTLAVSLLALATPAVAQQVDFGDDEGDWSRDGECDDKRFIGEGMTQTPLLDEDIGHDATDCAKAFKAGTITLRDVVTEDLVQDGINFGTDGGEWANDNECDDKRFTGEGMTATVLLDEDIGRDATDCAGAYAAGTITLREAVTQNLIHDGINFGTDGGDWANDNECDDPRFEGEGMTTTALLQEDVERDATDCLQAYQAGTIDLRTY</sequence>
<comment type="caution">
    <text evidence="2">The sequence shown here is derived from an EMBL/GenBank/DDBJ whole genome shotgun (WGS) entry which is preliminary data.</text>
</comment>
<protein>
    <recommendedName>
        <fullName evidence="4">Secreted protein</fullName>
    </recommendedName>
</protein>
<evidence type="ECO:0008006" key="4">
    <source>
        <dbReference type="Google" id="ProtNLM"/>
    </source>
</evidence>
<evidence type="ECO:0000256" key="1">
    <source>
        <dbReference type="SAM" id="SignalP"/>
    </source>
</evidence>
<dbReference type="AlphaFoldDB" id="A0A934SCD3"/>
<reference evidence="2" key="1">
    <citation type="submission" date="2021-01" db="EMBL/GenBank/DDBJ databases">
        <title>Paracoccus amoyensis sp. nov., isolated from the surface seawater along the coast of Xiamen Island, China.</title>
        <authorList>
            <person name="Lyu L."/>
        </authorList>
    </citation>
    <scope>NUCLEOTIDE SEQUENCE</scope>
    <source>
        <strain evidence="2">MJ17</strain>
    </source>
</reference>
<gene>
    <name evidence="2" type="ORF">JJJ17_02300</name>
</gene>
<feature type="chain" id="PRO_5037527758" description="Secreted protein" evidence="1">
    <location>
        <begin position="27"/>
        <end position="217"/>
    </location>
</feature>